<proteinExistence type="predicted"/>
<reference evidence="2" key="1">
    <citation type="submission" date="2021-02" db="EMBL/GenBank/DDBJ databases">
        <authorList>
            <person name="Nowell W R."/>
        </authorList>
    </citation>
    <scope>NUCLEOTIDE SEQUENCE</scope>
</reference>
<dbReference type="EMBL" id="CAJOBB010023121">
    <property type="protein sequence ID" value="CAF4390604.1"/>
    <property type="molecule type" value="Genomic_DNA"/>
</dbReference>
<sequence>MLSERIQRSQNRIKEYQETERMEDAEKEMNYLKEYEILAELAKKMKLMKSNVSELDTANLEKQLADSLAKLRITDIKALPDRIARSEKRIEEYREEGRLEEVKKETAILNECKKLQKLAEDIHNRKSTGHGSEKSKSFELNQLEQRLATGLANMKMVDPTKLLERIAKSEERIREFEDEERV</sequence>
<comment type="caution">
    <text evidence="2">The sequence shown here is derived from an EMBL/GenBank/DDBJ whole genome shotgun (WGS) entry which is preliminary data.</text>
</comment>
<gene>
    <name evidence="2" type="ORF">KXQ929_LOCUS50440</name>
</gene>
<feature type="region of interest" description="Disordered" evidence="1">
    <location>
        <begin position="1"/>
        <end position="23"/>
    </location>
</feature>
<feature type="non-terminal residue" evidence="2">
    <location>
        <position position="1"/>
    </location>
</feature>
<name>A0A820NRP4_9BILA</name>
<evidence type="ECO:0000313" key="3">
    <source>
        <dbReference type="Proteomes" id="UP000663868"/>
    </source>
</evidence>
<evidence type="ECO:0000313" key="2">
    <source>
        <dbReference type="EMBL" id="CAF4390604.1"/>
    </source>
</evidence>
<dbReference type="Proteomes" id="UP000663868">
    <property type="component" value="Unassembled WGS sequence"/>
</dbReference>
<protein>
    <submittedName>
        <fullName evidence="2">Uncharacterized protein</fullName>
    </submittedName>
</protein>
<feature type="compositionally biased region" description="Basic and acidic residues" evidence="1">
    <location>
        <begin position="12"/>
        <end position="23"/>
    </location>
</feature>
<accession>A0A820NRP4</accession>
<organism evidence="2 3">
    <name type="scientific">Adineta steineri</name>
    <dbReference type="NCBI Taxonomy" id="433720"/>
    <lineage>
        <taxon>Eukaryota</taxon>
        <taxon>Metazoa</taxon>
        <taxon>Spiralia</taxon>
        <taxon>Gnathifera</taxon>
        <taxon>Rotifera</taxon>
        <taxon>Eurotatoria</taxon>
        <taxon>Bdelloidea</taxon>
        <taxon>Adinetida</taxon>
        <taxon>Adinetidae</taxon>
        <taxon>Adineta</taxon>
    </lineage>
</organism>
<feature type="non-terminal residue" evidence="2">
    <location>
        <position position="182"/>
    </location>
</feature>
<evidence type="ECO:0000256" key="1">
    <source>
        <dbReference type="SAM" id="MobiDB-lite"/>
    </source>
</evidence>
<dbReference type="AlphaFoldDB" id="A0A820NRP4"/>